<reference evidence="2 3" key="1">
    <citation type="journal article" date="2024" name="Chem. Sci.">
        <title>Discovery of megapolipeptins by genome mining of a Burkholderiales bacteria collection.</title>
        <authorList>
            <person name="Paulo B.S."/>
            <person name="Recchia M.J.J."/>
            <person name="Lee S."/>
            <person name="Fergusson C.H."/>
            <person name="Romanowski S.B."/>
            <person name="Hernandez A."/>
            <person name="Krull N."/>
            <person name="Liu D.Y."/>
            <person name="Cavanagh H."/>
            <person name="Bos A."/>
            <person name="Gray C.A."/>
            <person name="Murphy B.T."/>
            <person name="Linington R.G."/>
            <person name="Eustaquio A.S."/>
        </authorList>
    </citation>
    <scope>NUCLEOTIDE SEQUENCE [LARGE SCALE GENOMIC DNA]</scope>
    <source>
        <strain evidence="2 3">RL16-012-BIC-B</strain>
    </source>
</reference>
<dbReference type="Proteomes" id="UP001629249">
    <property type="component" value="Unassembled WGS sequence"/>
</dbReference>
<evidence type="ECO:0000256" key="1">
    <source>
        <dbReference type="SAM" id="MobiDB-lite"/>
    </source>
</evidence>
<evidence type="ECO:0000313" key="3">
    <source>
        <dbReference type="Proteomes" id="UP001629249"/>
    </source>
</evidence>
<evidence type="ECO:0000313" key="2">
    <source>
        <dbReference type="EMBL" id="MFL9886841.1"/>
    </source>
</evidence>
<dbReference type="RefSeq" id="WP_408330615.1">
    <property type="nucleotide sequence ID" value="NZ_JAQQFH010000015.1"/>
</dbReference>
<dbReference type="EMBL" id="JAQQFN010000023">
    <property type="protein sequence ID" value="MFL9886841.1"/>
    <property type="molecule type" value="Genomic_DNA"/>
</dbReference>
<feature type="region of interest" description="Disordered" evidence="1">
    <location>
        <begin position="1"/>
        <end position="24"/>
    </location>
</feature>
<keyword evidence="3" id="KW-1185">Reference proteome</keyword>
<gene>
    <name evidence="2" type="ORF">PQR66_27630</name>
</gene>
<proteinExistence type="predicted"/>
<accession>A0ABW8ZV14</accession>
<comment type="caution">
    <text evidence="2">The sequence shown here is derived from an EMBL/GenBank/DDBJ whole genome shotgun (WGS) entry which is preliminary data.</text>
</comment>
<sequence length="221" mass="24243">MAAVLDTSSDPEAPLSSQDGTLSPAAGTSTALGAAITPLQAVPSPVVDSSSGTGLKPIARLTSDSRIAKIIPESDARTVLRYSSQFARDFIRSDYNFCAAKMAVARKGKVRALDTALRETSEWLSKAIAWVEKHNARELRMEYEEIELLITRPLAGSLVRCLTQYDRLWVRTLEAQLARKFSTDDAREIALANAEKRIRHIRHVCVPDNDQYAADGSRLDG</sequence>
<protein>
    <submittedName>
        <fullName evidence="2">DUF1845 domain-containing protein</fullName>
    </submittedName>
</protein>
<name>A0ABW8ZV14_9BURK</name>
<organism evidence="2 3">
    <name type="scientific">Paraburkholderia agricolaris</name>
    <dbReference type="NCBI Taxonomy" id="2152888"/>
    <lineage>
        <taxon>Bacteria</taxon>
        <taxon>Pseudomonadati</taxon>
        <taxon>Pseudomonadota</taxon>
        <taxon>Betaproteobacteria</taxon>
        <taxon>Burkholderiales</taxon>
        <taxon>Burkholderiaceae</taxon>
        <taxon>Paraburkholderia</taxon>
    </lineage>
</organism>